<comment type="caution">
    <text evidence="2">The sequence shown here is derived from an EMBL/GenBank/DDBJ whole genome shotgun (WGS) entry which is preliminary data.</text>
</comment>
<evidence type="ECO:0000313" key="3">
    <source>
        <dbReference type="Proteomes" id="UP001596328"/>
    </source>
</evidence>
<dbReference type="AlphaFoldDB" id="A0ABD5S0N8"/>
<evidence type="ECO:0000313" key="2">
    <source>
        <dbReference type="EMBL" id="MFC6725089.1"/>
    </source>
</evidence>
<keyword evidence="3" id="KW-1185">Reference proteome</keyword>
<feature type="non-terminal residue" evidence="2">
    <location>
        <position position="61"/>
    </location>
</feature>
<organism evidence="2 3">
    <name type="scientific">Halobium palmae</name>
    <dbReference type="NCBI Taxonomy" id="1776492"/>
    <lineage>
        <taxon>Archaea</taxon>
        <taxon>Methanobacteriati</taxon>
        <taxon>Methanobacteriota</taxon>
        <taxon>Stenosarchaea group</taxon>
        <taxon>Halobacteria</taxon>
        <taxon>Halobacteriales</taxon>
        <taxon>Haloferacaceae</taxon>
        <taxon>Halobium</taxon>
    </lineage>
</organism>
<feature type="compositionally biased region" description="Basic and acidic residues" evidence="1">
    <location>
        <begin position="1"/>
        <end position="14"/>
    </location>
</feature>
<dbReference type="EMBL" id="JBHSWU010000384">
    <property type="protein sequence ID" value="MFC6725089.1"/>
    <property type="molecule type" value="Genomic_DNA"/>
</dbReference>
<dbReference type="Proteomes" id="UP001596328">
    <property type="component" value="Unassembled WGS sequence"/>
</dbReference>
<sequence length="61" mass="6644">MKERVLREAIERVGPKGTEMGGPEKASEAGKEALGAVQAYRKGDREALERRARRVATFGAT</sequence>
<feature type="region of interest" description="Disordered" evidence="1">
    <location>
        <begin position="1"/>
        <end position="30"/>
    </location>
</feature>
<name>A0ABD5S0N8_9EURY</name>
<proteinExistence type="predicted"/>
<protein>
    <submittedName>
        <fullName evidence="2">Uncharacterized protein</fullName>
    </submittedName>
</protein>
<reference evidence="2 3" key="1">
    <citation type="journal article" date="2019" name="Int. J. Syst. Evol. Microbiol.">
        <title>The Global Catalogue of Microorganisms (GCM) 10K type strain sequencing project: providing services to taxonomists for standard genome sequencing and annotation.</title>
        <authorList>
            <consortium name="The Broad Institute Genomics Platform"/>
            <consortium name="The Broad Institute Genome Sequencing Center for Infectious Disease"/>
            <person name="Wu L."/>
            <person name="Ma J."/>
        </authorList>
    </citation>
    <scope>NUCLEOTIDE SEQUENCE [LARGE SCALE GENOMIC DNA]</scope>
    <source>
        <strain evidence="2 3">NBRC 111368</strain>
    </source>
</reference>
<gene>
    <name evidence="2" type="ORF">ACFQE1_12040</name>
</gene>
<accession>A0ABD5S0N8</accession>
<evidence type="ECO:0000256" key="1">
    <source>
        <dbReference type="SAM" id="MobiDB-lite"/>
    </source>
</evidence>